<organism evidence="2 3">
    <name type="scientific">Candidatus Kerfeldbacteria bacterium CG_4_10_14_0_8_um_filter_42_10</name>
    <dbReference type="NCBI Taxonomy" id="2014248"/>
    <lineage>
        <taxon>Bacteria</taxon>
        <taxon>Candidatus Kerfeldiibacteriota</taxon>
    </lineage>
</organism>
<sequence length="284" mass="31811">MNKKGRSRLTITLRKDLLPYLDQTIDGTKIRNRSHAIEYILGQSLGPKIRKAVILAGGKGIQMRPLTYEIPKAMIPVHGKPILQHILESLRAYGITDITIFYGHLGKLIQDYFGDGSKHGVKISYVKEKEQAGTGGSIRQLKNQFTDAFILIYGDILANLNYIDFIEFHQSHNGIASVALSSLEDPSKFGVVGLHGSKIVSFREKPDKNPTLSRLVSSGTYILEPEIVNYIPKNGYVSLEKDVFPALAEKGKLFGYPFEGQWFDVSTPETYERVIKEWKGNKPS</sequence>
<dbReference type="Pfam" id="PF00483">
    <property type="entry name" value="NTP_transferase"/>
    <property type="match status" value="1"/>
</dbReference>
<dbReference type="InterPro" id="IPR050486">
    <property type="entry name" value="Mannose-1P_guanyltransferase"/>
</dbReference>
<comment type="caution">
    <text evidence="2">The sequence shown here is derived from an EMBL/GenBank/DDBJ whole genome shotgun (WGS) entry which is preliminary data.</text>
</comment>
<dbReference type="CDD" id="cd04181">
    <property type="entry name" value="NTP_transferase"/>
    <property type="match status" value="1"/>
</dbReference>
<protein>
    <recommendedName>
        <fullName evidence="1">Nucleotidyl transferase domain-containing protein</fullName>
    </recommendedName>
</protein>
<evidence type="ECO:0000259" key="1">
    <source>
        <dbReference type="Pfam" id="PF00483"/>
    </source>
</evidence>
<reference evidence="2 3" key="1">
    <citation type="submission" date="2017-09" db="EMBL/GenBank/DDBJ databases">
        <title>Depth-based differentiation of microbial function through sediment-hosted aquifers and enrichment of novel symbionts in the deep terrestrial subsurface.</title>
        <authorList>
            <person name="Probst A.J."/>
            <person name="Ladd B."/>
            <person name="Jarett J.K."/>
            <person name="Geller-Mcgrath D.E."/>
            <person name="Sieber C.M."/>
            <person name="Emerson J.B."/>
            <person name="Anantharaman K."/>
            <person name="Thomas B.C."/>
            <person name="Malmstrom R."/>
            <person name="Stieglmeier M."/>
            <person name="Klingl A."/>
            <person name="Woyke T."/>
            <person name="Ryan C.M."/>
            <person name="Banfield J.F."/>
        </authorList>
    </citation>
    <scope>NUCLEOTIDE SEQUENCE [LARGE SCALE GENOMIC DNA]</scope>
    <source>
        <strain evidence="2">CG_4_10_14_0_8_um_filter_42_10</strain>
    </source>
</reference>
<proteinExistence type="predicted"/>
<dbReference type="Proteomes" id="UP000230779">
    <property type="component" value="Unassembled WGS sequence"/>
</dbReference>
<dbReference type="AlphaFoldDB" id="A0A2M7RJB4"/>
<dbReference type="InterPro" id="IPR029044">
    <property type="entry name" value="Nucleotide-diphossugar_trans"/>
</dbReference>
<dbReference type="PANTHER" id="PTHR22572">
    <property type="entry name" value="SUGAR-1-PHOSPHATE GUANYL TRANSFERASE"/>
    <property type="match status" value="1"/>
</dbReference>
<gene>
    <name evidence="2" type="ORF">COY66_02300</name>
</gene>
<dbReference type="EMBL" id="PFMD01000025">
    <property type="protein sequence ID" value="PIY96848.1"/>
    <property type="molecule type" value="Genomic_DNA"/>
</dbReference>
<evidence type="ECO:0000313" key="2">
    <source>
        <dbReference type="EMBL" id="PIY96848.1"/>
    </source>
</evidence>
<accession>A0A2M7RJB4</accession>
<name>A0A2M7RJB4_9BACT</name>
<feature type="domain" description="Nucleotidyl transferase" evidence="1">
    <location>
        <begin position="51"/>
        <end position="275"/>
    </location>
</feature>
<evidence type="ECO:0000313" key="3">
    <source>
        <dbReference type="Proteomes" id="UP000230779"/>
    </source>
</evidence>
<dbReference type="InterPro" id="IPR005835">
    <property type="entry name" value="NTP_transferase_dom"/>
</dbReference>
<dbReference type="Gene3D" id="3.90.550.10">
    <property type="entry name" value="Spore Coat Polysaccharide Biosynthesis Protein SpsA, Chain A"/>
    <property type="match status" value="1"/>
</dbReference>
<dbReference type="SUPFAM" id="SSF53448">
    <property type="entry name" value="Nucleotide-diphospho-sugar transferases"/>
    <property type="match status" value="1"/>
</dbReference>